<sequence>MPLWQLGLISLDTVTVHHWDLKMAGLLINRLCTRTHIVFISIPPFPSDSGPLARHTERENPE</sequence>
<proteinExistence type="predicted"/>
<name>F0UJB5_AJEC8</name>
<evidence type="ECO:0000313" key="1">
    <source>
        <dbReference type="EMBL" id="EGC45711.1"/>
    </source>
</evidence>
<protein>
    <submittedName>
        <fullName evidence="1">Predicted protein</fullName>
    </submittedName>
</protein>
<reference evidence="2" key="1">
    <citation type="submission" date="2008-07" db="EMBL/GenBank/DDBJ databases">
        <title>Annotation of Ajellomyces capsulatus strain H88.</title>
        <authorList>
            <person name="Champion M."/>
            <person name="Cuomo C."/>
            <person name="Ma L.-J."/>
            <person name="Henn M.R."/>
            <person name="Sil A."/>
            <person name="Goldman B."/>
            <person name="Young S.K."/>
            <person name="Kodira C.D."/>
            <person name="Zeng Q."/>
            <person name="Koehrsen M."/>
            <person name="Alvarado L."/>
            <person name="Berlin A."/>
            <person name="Borenstein D."/>
            <person name="Chen Z."/>
            <person name="Engels R."/>
            <person name="Freedman E."/>
            <person name="Gellesch M."/>
            <person name="Goldberg J."/>
            <person name="Griggs A."/>
            <person name="Gujja S."/>
            <person name="Heiman D."/>
            <person name="Hepburn T."/>
            <person name="Howarth C."/>
            <person name="Jen D."/>
            <person name="Larson L."/>
            <person name="Lewis B."/>
            <person name="Mehta T."/>
            <person name="Park D."/>
            <person name="Pearson M."/>
            <person name="Roberts A."/>
            <person name="Saif S."/>
            <person name="Shea T."/>
            <person name="Shenoy N."/>
            <person name="Sisk P."/>
            <person name="Stolte C."/>
            <person name="Sykes S."/>
            <person name="Walk T."/>
            <person name="White J."/>
            <person name="Yandava C."/>
            <person name="Klein B."/>
            <person name="McEwen J.G."/>
            <person name="Puccia R."/>
            <person name="Goldman G.H."/>
            <person name="Felipe M.S."/>
            <person name="Nino-Vega G."/>
            <person name="San-Blas G."/>
            <person name="Taylor J."/>
            <person name="Mendoza L."/>
            <person name="Galagan J."/>
            <person name="Nusbaum C."/>
            <person name="Birren B."/>
        </authorList>
    </citation>
    <scope>NUCLEOTIDE SEQUENCE [LARGE SCALE GENOMIC DNA]</scope>
    <source>
        <strain evidence="2">H88</strain>
    </source>
</reference>
<dbReference type="EMBL" id="DS990639">
    <property type="protein sequence ID" value="EGC45711.1"/>
    <property type="molecule type" value="Genomic_DNA"/>
</dbReference>
<dbReference type="Proteomes" id="UP000008142">
    <property type="component" value="Unassembled WGS sequence"/>
</dbReference>
<accession>F0UJB5</accession>
<dbReference type="AlphaFoldDB" id="F0UJB5"/>
<organism evidence="2">
    <name type="scientific">Ajellomyces capsulatus (strain H88)</name>
    <name type="common">Darling's disease fungus</name>
    <name type="synonym">Histoplasma capsulatum</name>
    <dbReference type="NCBI Taxonomy" id="544711"/>
    <lineage>
        <taxon>Eukaryota</taxon>
        <taxon>Fungi</taxon>
        <taxon>Dikarya</taxon>
        <taxon>Ascomycota</taxon>
        <taxon>Pezizomycotina</taxon>
        <taxon>Eurotiomycetes</taxon>
        <taxon>Eurotiomycetidae</taxon>
        <taxon>Onygenales</taxon>
        <taxon>Ajellomycetaceae</taxon>
        <taxon>Histoplasma</taxon>
    </lineage>
</organism>
<dbReference type="HOGENOM" id="CLU_2903658_0_0_1"/>
<evidence type="ECO:0000313" key="2">
    <source>
        <dbReference type="Proteomes" id="UP000008142"/>
    </source>
</evidence>
<gene>
    <name evidence="1" type="ORF">HCEG_04926</name>
</gene>